<comment type="subunit">
    <text evidence="8">Associates with the 50S ribosomal subunit.</text>
</comment>
<dbReference type="InterPro" id="IPR032859">
    <property type="entry name" value="KH_dom-like"/>
</dbReference>
<dbReference type="CDD" id="cd01895">
    <property type="entry name" value="EngA2"/>
    <property type="match status" value="1"/>
</dbReference>
<feature type="binding site" evidence="8">
    <location>
        <begin position="56"/>
        <end position="60"/>
    </location>
    <ligand>
        <name>GTP</name>
        <dbReference type="ChEBI" id="CHEBI:37565"/>
        <label>1</label>
    </ligand>
</feature>
<evidence type="ECO:0000256" key="6">
    <source>
        <dbReference type="ARBA" id="ARBA00023134"/>
    </source>
</evidence>
<keyword evidence="3 8" id="KW-0690">Ribosome biogenesis</keyword>
<feature type="region of interest" description="Disordered" evidence="11">
    <location>
        <begin position="437"/>
        <end position="487"/>
    </location>
</feature>
<gene>
    <name evidence="13" type="primary">engA</name>
    <name evidence="8" type="synonym">der</name>
    <name evidence="13" type="ORF">HMPREF9371_1644</name>
</gene>
<dbReference type="AlphaFoldDB" id="G4CJ55"/>
<keyword evidence="5 8" id="KW-0547">Nucleotide-binding</keyword>
<dbReference type="PIRSF" id="PIRSF006485">
    <property type="entry name" value="GTP-binding_EngA"/>
    <property type="match status" value="1"/>
</dbReference>
<accession>G4CJ55</accession>
<comment type="similarity">
    <text evidence="1 8 9 10">Belongs to the TRAFAC class TrmE-Era-EngA-EngB-Septin-like GTPase superfamily. EngA (Der) GTPase family.</text>
</comment>
<dbReference type="InterPro" id="IPR027417">
    <property type="entry name" value="P-loop_NTPase"/>
</dbReference>
<dbReference type="HOGENOM" id="CLU_016077_6_2_4"/>
<dbReference type="STRING" id="1032488.HMPREF9371_1644"/>
<dbReference type="OrthoDB" id="9805918at2"/>
<feature type="binding site" evidence="8">
    <location>
        <begin position="229"/>
        <end position="233"/>
    </location>
    <ligand>
        <name>GTP</name>
        <dbReference type="ChEBI" id="CHEBI:37565"/>
        <label>2</label>
    </ligand>
</feature>
<dbReference type="Pfam" id="PF01926">
    <property type="entry name" value="MMR_HSR1"/>
    <property type="match status" value="2"/>
</dbReference>
<name>G4CJ55_9NEIS</name>
<feature type="binding site" evidence="8">
    <location>
        <begin position="294"/>
        <end position="297"/>
    </location>
    <ligand>
        <name>GTP</name>
        <dbReference type="ChEBI" id="CHEBI:37565"/>
        <label>2</label>
    </ligand>
</feature>
<keyword evidence="6 8" id="KW-0342">GTP-binding</keyword>
<dbReference type="HAMAP" id="MF_00195">
    <property type="entry name" value="GTPase_Der"/>
    <property type="match status" value="1"/>
</dbReference>
<evidence type="ECO:0000313" key="13">
    <source>
        <dbReference type="EMBL" id="EGY52149.1"/>
    </source>
</evidence>
<feature type="domain" description="EngA-type G" evidence="12">
    <location>
        <begin position="3"/>
        <end position="167"/>
    </location>
</feature>
<evidence type="ECO:0000256" key="8">
    <source>
        <dbReference type="HAMAP-Rule" id="MF_00195"/>
    </source>
</evidence>
<keyword evidence="14" id="KW-1185">Reference proteome</keyword>
<dbReference type="SMART" id="SM00382">
    <property type="entry name" value="AAA"/>
    <property type="match status" value="2"/>
</dbReference>
<feature type="compositionally biased region" description="Basic residues" evidence="11">
    <location>
        <begin position="471"/>
        <end position="487"/>
    </location>
</feature>
<dbReference type="PRINTS" id="PR00326">
    <property type="entry name" value="GTP1OBG"/>
</dbReference>
<dbReference type="InterPro" id="IPR015946">
    <property type="entry name" value="KH_dom-like_a/b"/>
</dbReference>
<evidence type="ECO:0000256" key="9">
    <source>
        <dbReference type="PROSITE-ProRule" id="PRU01049"/>
    </source>
</evidence>
<dbReference type="Gene3D" id="3.30.300.20">
    <property type="match status" value="1"/>
</dbReference>
<proteinExistence type="inferred from homology"/>
<dbReference type="Proteomes" id="UP000003019">
    <property type="component" value="Unassembled WGS sequence"/>
</dbReference>
<dbReference type="GO" id="GO:0042254">
    <property type="term" value="P:ribosome biogenesis"/>
    <property type="evidence" value="ECO:0007669"/>
    <property type="project" value="UniProtKB-KW"/>
</dbReference>
<dbReference type="CDD" id="cd01894">
    <property type="entry name" value="EngA1"/>
    <property type="match status" value="1"/>
</dbReference>
<dbReference type="PANTHER" id="PTHR43834">
    <property type="entry name" value="GTPASE DER"/>
    <property type="match status" value="1"/>
</dbReference>
<evidence type="ECO:0000256" key="10">
    <source>
        <dbReference type="RuleBase" id="RU004481"/>
    </source>
</evidence>
<dbReference type="GO" id="GO:0005525">
    <property type="term" value="F:GTP binding"/>
    <property type="evidence" value="ECO:0007669"/>
    <property type="project" value="UniProtKB-UniRule"/>
</dbReference>
<dbReference type="InterPro" id="IPR005225">
    <property type="entry name" value="Small_GTP-bd"/>
</dbReference>
<dbReference type="Pfam" id="PF14714">
    <property type="entry name" value="KH_dom-like"/>
    <property type="match status" value="1"/>
</dbReference>
<dbReference type="InterPro" id="IPR003593">
    <property type="entry name" value="AAA+_ATPase"/>
</dbReference>
<evidence type="ECO:0000256" key="2">
    <source>
        <dbReference type="ARBA" id="ARBA00020953"/>
    </source>
</evidence>
<feature type="compositionally biased region" description="Basic and acidic residues" evidence="11">
    <location>
        <begin position="459"/>
        <end position="470"/>
    </location>
</feature>
<evidence type="ECO:0000259" key="12">
    <source>
        <dbReference type="PROSITE" id="PS51712"/>
    </source>
</evidence>
<protein>
    <recommendedName>
        <fullName evidence="2 8">GTPase Der</fullName>
    </recommendedName>
    <alternativeName>
        <fullName evidence="7 8">GTP-binding protein EngA</fullName>
    </alternativeName>
</protein>
<dbReference type="PANTHER" id="PTHR43834:SF6">
    <property type="entry name" value="GTPASE DER"/>
    <property type="match status" value="1"/>
</dbReference>
<dbReference type="NCBIfam" id="TIGR00231">
    <property type="entry name" value="small_GTP"/>
    <property type="match status" value="2"/>
</dbReference>
<reference evidence="13 14" key="1">
    <citation type="submission" date="2011-05" db="EMBL/GenBank/DDBJ databases">
        <authorList>
            <person name="Muzny D."/>
            <person name="Qin X."/>
            <person name="Deng J."/>
            <person name="Jiang H."/>
            <person name="Liu Y."/>
            <person name="Qu J."/>
            <person name="Song X.-Z."/>
            <person name="Zhang L."/>
            <person name="Thornton R."/>
            <person name="Coyle M."/>
            <person name="Francisco L."/>
            <person name="Jackson L."/>
            <person name="Javaid M."/>
            <person name="Korchina V."/>
            <person name="Kovar C."/>
            <person name="Mata R."/>
            <person name="Mathew T."/>
            <person name="Ngo R."/>
            <person name="Nguyen L."/>
            <person name="Nguyen N."/>
            <person name="Okwuonu G."/>
            <person name="Ongeri F."/>
            <person name="Pham C."/>
            <person name="Simmons D."/>
            <person name="Wilczek-Boney K."/>
            <person name="Hale W."/>
            <person name="Jakkamsetti A."/>
            <person name="Pham P."/>
            <person name="Ruth R."/>
            <person name="San Lucas F."/>
            <person name="Warren J."/>
            <person name="Zhang J."/>
            <person name="Zhao Z."/>
            <person name="Zhou C."/>
            <person name="Zhu D."/>
            <person name="Lee S."/>
            <person name="Bess C."/>
            <person name="Blankenburg K."/>
            <person name="Forbes L."/>
            <person name="Fu Q."/>
            <person name="Gubbala S."/>
            <person name="Hirani K."/>
            <person name="Jayaseelan J.C."/>
            <person name="Lara F."/>
            <person name="Munidasa M."/>
            <person name="Palculict T."/>
            <person name="Patil S."/>
            <person name="Pu L.-L."/>
            <person name="Saada N."/>
            <person name="Tang L."/>
            <person name="Weissenberger G."/>
            <person name="Zhu Y."/>
            <person name="Hemphill L."/>
            <person name="Shang Y."/>
            <person name="Youmans B."/>
            <person name="Ayvaz T."/>
            <person name="Ross M."/>
            <person name="Santibanez J."/>
            <person name="Aqrawi P."/>
            <person name="Gross S."/>
            <person name="Joshi V."/>
            <person name="Fowler G."/>
            <person name="Nazareth L."/>
            <person name="Reid J."/>
            <person name="Worley K."/>
            <person name="Petrosino J."/>
            <person name="Highlander S."/>
            <person name="Gibbs R."/>
        </authorList>
    </citation>
    <scope>NUCLEOTIDE SEQUENCE [LARGE SCALE GENOMIC DNA]</scope>
    <source>
        <strain evidence="13 14">871</strain>
    </source>
</reference>
<dbReference type="InterPro" id="IPR031166">
    <property type="entry name" value="G_ENGA"/>
</dbReference>
<dbReference type="EMBL" id="AGAY01000059">
    <property type="protein sequence ID" value="EGY52149.1"/>
    <property type="molecule type" value="Genomic_DNA"/>
</dbReference>
<evidence type="ECO:0000256" key="1">
    <source>
        <dbReference type="ARBA" id="ARBA00008279"/>
    </source>
</evidence>
<dbReference type="NCBIfam" id="TIGR03594">
    <property type="entry name" value="GTPase_EngA"/>
    <property type="match status" value="1"/>
</dbReference>
<feature type="domain" description="EngA-type G" evidence="12">
    <location>
        <begin position="176"/>
        <end position="349"/>
    </location>
</feature>
<dbReference type="FunFam" id="3.40.50.300:FF:000057">
    <property type="entry name" value="GTPase Der"/>
    <property type="match status" value="1"/>
</dbReference>
<comment type="function">
    <text evidence="8 10">GTPase that plays an essential role in the late steps of ribosome biogenesis.</text>
</comment>
<dbReference type="InterPro" id="IPR006073">
    <property type="entry name" value="GTP-bd"/>
</dbReference>
<dbReference type="Gene3D" id="3.40.50.300">
    <property type="entry name" value="P-loop containing nucleotide triphosphate hydrolases"/>
    <property type="match status" value="2"/>
</dbReference>
<evidence type="ECO:0000256" key="3">
    <source>
        <dbReference type="ARBA" id="ARBA00022517"/>
    </source>
</evidence>
<evidence type="ECO:0000313" key="14">
    <source>
        <dbReference type="Proteomes" id="UP000003019"/>
    </source>
</evidence>
<sequence>MKPTIALVGRPNVGKSTLFNRLTRTKDALVHDLPGLTRDRHYGHGRVGSKPYLVVDTGGFEPVVDSGILHEMAKQTLQAVDEADAVVFLVDARTGLTPQDKIIADRLRQSPRPVFLAVNKAEGGNQAVLAAEFYELALGEPYVISGAHGDGVYDLMEDILGRFPDAEEEGESAKHPVFAVIGRPNVGKSTLVNAILGEERVIAFDMAGTTRDSIHIDFERHGRPFTIIDTAGVRRRGKVEEAVEKFSVIKAMQAVEAANVAVLVLDAQQDIADQDATIAGFALEAGRALVVAVNKWDGIDEERREQIKRDIARKLYFLDFARFHYISALKEKGIDGLFDSIQAAYDAAMINMPTPKITRVLQSAVERQAPPRAGLVRPKMRYAHQGGMNPPVIVVHGNALQHISDSYTRYLTQTFRKAFNLQGTPLRIQYNVSDNPYEESADKVKNKPLRRVSLSNRIAKRENQKAEKDRIRKPKKRQVSVKKQQAK</sequence>
<dbReference type="PROSITE" id="PS51712">
    <property type="entry name" value="G_ENGA"/>
    <property type="match status" value="2"/>
</dbReference>
<dbReference type="PATRIC" id="fig|1032488.3.peg.1552"/>
<organism evidence="13 14">
    <name type="scientific">Neisseria shayeganii 871</name>
    <dbReference type="NCBI Taxonomy" id="1032488"/>
    <lineage>
        <taxon>Bacteria</taxon>
        <taxon>Pseudomonadati</taxon>
        <taxon>Pseudomonadota</taxon>
        <taxon>Betaproteobacteria</taxon>
        <taxon>Neisseriales</taxon>
        <taxon>Neisseriaceae</taxon>
        <taxon>Neisseria</taxon>
    </lineage>
</organism>
<evidence type="ECO:0000256" key="11">
    <source>
        <dbReference type="SAM" id="MobiDB-lite"/>
    </source>
</evidence>
<feature type="binding site" evidence="8">
    <location>
        <begin position="182"/>
        <end position="189"/>
    </location>
    <ligand>
        <name>GTP</name>
        <dbReference type="ChEBI" id="CHEBI:37565"/>
        <label>2</label>
    </ligand>
</feature>
<feature type="binding site" evidence="8">
    <location>
        <begin position="119"/>
        <end position="122"/>
    </location>
    <ligand>
        <name>GTP</name>
        <dbReference type="ChEBI" id="CHEBI:37565"/>
        <label>1</label>
    </ligand>
</feature>
<keyword evidence="4 10" id="KW-0677">Repeat</keyword>
<feature type="binding site" evidence="8">
    <location>
        <begin position="9"/>
        <end position="16"/>
    </location>
    <ligand>
        <name>GTP</name>
        <dbReference type="ChEBI" id="CHEBI:37565"/>
        <label>1</label>
    </ligand>
</feature>
<evidence type="ECO:0000256" key="7">
    <source>
        <dbReference type="ARBA" id="ARBA00032345"/>
    </source>
</evidence>
<evidence type="ECO:0000256" key="4">
    <source>
        <dbReference type="ARBA" id="ARBA00022737"/>
    </source>
</evidence>
<dbReference type="FunFam" id="3.40.50.300:FF:000040">
    <property type="entry name" value="GTPase Der"/>
    <property type="match status" value="1"/>
</dbReference>
<dbReference type="InterPro" id="IPR016484">
    <property type="entry name" value="GTPase_Der"/>
</dbReference>
<dbReference type="GO" id="GO:0043022">
    <property type="term" value="F:ribosome binding"/>
    <property type="evidence" value="ECO:0007669"/>
    <property type="project" value="TreeGrafter"/>
</dbReference>
<dbReference type="RefSeq" id="WP_009119334.1">
    <property type="nucleotide sequence ID" value="NZ_JH164926.1"/>
</dbReference>
<evidence type="ECO:0000256" key="5">
    <source>
        <dbReference type="ARBA" id="ARBA00022741"/>
    </source>
</evidence>
<dbReference type="SUPFAM" id="SSF52540">
    <property type="entry name" value="P-loop containing nucleoside triphosphate hydrolases"/>
    <property type="match status" value="2"/>
</dbReference>
<comment type="caution">
    <text evidence="13">The sequence shown here is derived from an EMBL/GenBank/DDBJ whole genome shotgun (WGS) entry which is preliminary data.</text>
</comment>